<keyword evidence="2" id="KW-1133">Transmembrane helix</keyword>
<feature type="compositionally biased region" description="Acidic residues" evidence="1">
    <location>
        <begin position="59"/>
        <end position="69"/>
    </location>
</feature>
<proteinExistence type="predicted"/>
<keyword evidence="2" id="KW-0812">Transmembrane</keyword>
<reference evidence="3" key="1">
    <citation type="journal article" date="2020" name="Stud. Mycol.">
        <title>101 Dothideomycetes genomes: a test case for predicting lifestyles and emergence of pathogens.</title>
        <authorList>
            <person name="Haridas S."/>
            <person name="Albert R."/>
            <person name="Binder M."/>
            <person name="Bloem J."/>
            <person name="Labutti K."/>
            <person name="Salamov A."/>
            <person name="Andreopoulos B."/>
            <person name="Baker S."/>
            <person name="Barry K."/>
            <person name="Bills G."/>
            <person name="Bluhm B."/>
            <person name="Cannon C."/>
            <person name="Castanera R."/>
            <person name="Culley D."/>
            <person name="Daum C."/>
            <person name="Ezra D."/>
            <person name="Gonzalez J."/>
            <person name="Henrissat B."/>
            <person name="Kuo A."/>
            <person name="Liang C."/>
            <person name="Lipzen A."/>
            <person name="Lutzoni F."/>
            <person name="Magnuson J."/>
            <person name="Mondo S."/>
            <person name="Nolan M."/>
            <person name="Ohm R."/>
            <person name="Pangilinan J."/>
            <person name="Park H.-J."/>
            <person name="Ramirez L."/>
            <person name="Alfaro M."/>
            <person name="Sun H."/>
            <person name="Tritt A."/>
            <person name="Yoshinaga Y."/>
            <person name="Zwiers L.-H."/>
            <person name="Turgeon B."/>
            <person name="Goodwin S."/>
            <person name="Spatafora J."/>
            <person name="Crous P."/>
            <person name="Grigoriev I."/>
        </authorList>
    </citation>
    <scope>NUCLEOTIDE SEQUENCE</scope>
    <source>
        <strain evidence="3">ATCC 74209</strain>
    </source>
</reference>
<dbReference type="OrthoDB" id="3751678at2759"/>
<evidence type="ECO:0000313" key="4">
    <source>
        <dbReference type="Proteomes" id="UP000799536"/>
    </source>
</evidence>
<feature type="compositionally biased region" description="Basic and acidic residues" evidence="1">
    <location>
        <begin position="31"/>
        <end position="55"/>
    </location>
</feature>
<protein>
    <submittedName>
        <fullName evidence="3">Uncharacterized protein</fullName>
    </submittedName>
</protein>
<organism evidence="3 4">
    <name type="scientific">Delitschia confertaspora ATCC 74209</name>
    <dbReference type="NCBI Taxonomy" id="1513339"/>
    <lineage>
        <taxon>Eukaryota</taxon>
        <taxon>Fungi</taxon>
        <taxon>Dikarya</taxon>
        <taxon>Ascomycota</taxon>
        <taxon>Pezizomycotina</taxon>
        <taxon>Dothideomycetes</taxon>
        <taxon>Pleosporomycetidae</taxon>
        <taxon>Pleosporales</taxon>
        <taxon>Delitschiaceae</taxon>
        <taxon>Delitschia</taxon>
    </lineage>
</organism>
<evidence type="ECO:0000256" key="2">
    <source>
        <dbReference type="SAM" id="Phobius"/>
    </source>
</evidence>
<sequence length="69" mass="7672">MRHPAAPTIIVALLGFLVALLVWNTFWDAGHHEGNPHPDDMPKRAVKEGDAREEGIADAVDDEEKEEEL</sequence>
<dbReference type="Proteomes" id="UP000799536">
    <property type="component" value="Unassembled WGS sequence"/>
</dbReference>
<dbReference type="AlphaFoldDB" id="A0A9P4JC48"/>
<feature type="region of interest" description="Disordered" evidence="1">
    <location>
        <begin position="31"/>
        <end position="69"/>
    </location>
</feature>
<gene>
    <name evidence="3" type="ORF">GQ43DRAFT_383303</name>
</gene>
<name>A0A9P4JC48_9PLEO</name>
<evidence type="ECO:0000313" key="3">
    <source>
        <dbReference type="EMBL" id="KAF2196440.1"/>
    </source>
</evidence>
<accession>A0A9P4JC48</accession>
<keyword evidence="2" id="KW-0472">Membrane</keyword>
<comment type="caution">
    <text evidence="3">The sequence shown here is derived from an EMBL/GenBank/DDBJ whole genome shotgun (WGS) entry which is preliminary data.</text>
</comment>
<dbReference type="EMBL" id="ML994388">
    <property type="protein sequence ID" value="KAF2196440.1"/>
    <property type="molecule type" value="Genomic_DNA"/>
</dbReference>
<keyword evidence="4" id="KW-1185">Reference proteome</keyword>
<evidence type="ECO:0000256" key="1">
    <source>
        <dbReference type="SAM" id="MobiDB-lite"/>
    </source>
</evidence>
<feature type="transmembrane region" description="Helical" evidence="2">
    <location>
        <begin position="6"/>
        <end position="27"/>
    </location>
</feature>